<keyword evidence="1" id="KW-0812">Transmembrane</keyword>
<dbReference type="RefSeq" id="WP_202242053.1">
    <property type="nucleotide sequence ID" value="NZ_JAESIY010000001.1"/>
</dbReference>
<dbReference type="Proteomes" id="UP000659388">
    <property type="component" value="Unassembled WGS sequence"/>
</dbReference>
<evidence type="ECO:0000313" key="3">
    <source>
        <dbReference type="Proteomes" id="UP000659388"/>
    </source>
</evidence>
<protein>
    <submittedName>
        <fullName evidence="2">DUF4834 family protein</fullName>
    </submittedName>
</protein>
<gene>
    <name evidence="2" type="ORF">JL102_02280</name>
</gene>
<keyword evidence="1" id="KW-1133">Transmembrane helix</keyword>
<comment type="caution">
    <text evidence="2">The sequence shown here is derived from an EMBL/GenBank/DDBJ whole genome shotgun (WGS) entry which is preliminary data.</text>
</comment>
<evidence type="ECO:0000256" key="1">
    <source>
        <dbReference type="SAM" id="Phobius"/>
    </source>
</evidence>
<dbReference type="EMBL" id="JAESIY010000001">
    <property type="protein sequence ID" value="MBL3654944.1"/>
    <property type="molecule type" value="Genomic_DNA"/>
</dbReference>
<accession>A0A937F5C1</accession>
<evidence type="ECO:0000313" key="2">
    <source>
        <dbReference type="EMBL" id="MBL3654944.1"/>
    </source>
</evidence>
<dbReference type="AlphaFoldDB" id="A0A937F5C1"/>
<keyword evidence="1" id="KW-0472">Membrane</keyword>
<name>A0A937F5C1_9BACT</name>
<feature type="transmembrane region" description="Helical" evidence="1">
    <location>
        <begin position="6"/>
        <end position="29"/>
    </location>
</feature>
<dbReference type="InterPro" id="IPR032272">
    <property type="entry name" value="DUF4834"/>
</dbReference>
<sequence length="91" mass="10168">MGFLKAVIIACLIIYLINKVFGMIIKFLAGGSTANQRSGSANGNRNYNQTQSANYRQNGDINIDYVPKNNSHKDVNDFKGGEYVDYEEVKE</sequence>
<organism evidence="2 3">
    <name type="scientific">Fulvivirga sediminis</name>
    <dbReference type="NCBI Taxonomy" id="2803949"/>
    <lineage>
        <taxon>Bacteria</taxon>
        <taxon>Pseudomonadati</taxon>
        <taxon>Bacteroidota</taxon>
        <taxon>Cytophagia</taxon>
        <taxon>Cytophagales</taxon>
        <taxon>Fulvivirgaceae</taxon>
        <taxon>Fulvivirga</taxon>
    </lineage>
</organism>
<proteinExistence type="predicted"/>
<dbReference type="Pfam" id="PF16118">
    <property type="entry name" value="DUF4834"/>
    <property type="match status" value="1"/>
</dbReference>
<keyword evidence="3" id="KW-1185">Reference proteome</keyword>
<reference evidence="2" key="1">
    <citation type="submission" date="2021-01" db="EMBL/GenBank/DDBJ databases">
        <title>Fulvivirga kasyanovii gen. nov., sp nov., a novel member of the phylum Bacteroidetes isolated from seawater in a mussel farm.</title>
        <authorList>
            <person name="Zhao L.-H."/>
            <person name="Wang Z.-J."/>
        </authorList>
    </citation>
    <scope>NUCLEOTIDE SEQUENCE</scope>
    <source>
        <strain evidence="2">2943</strain>
    </source>
</reference>